<keyword evidence="2" id="KW-1185">Reference proteome</keyword>
<reference evidence="1 2" key="1">
    <citation type="submission" date="2024-05" db="EMBL/GenBank/DDBJ databases">
        <title>Culex pipiens pipiens assembly and annotation.</title>
        <authorList>
            <person name="Alout H."/>
            <person name="Durand T."/>
        </authorList>
    </citation>
    <scope>NUCLEOTIDE SEQUENCE [LARGE SCALE GENOMIC DNA]</scope>
    <source>
        <strain evidence="1">HA-2024</strain>
        <tissue evidence="1">Whole body</tissue>
    </source>
</reference>
<sequence>MVPFFNRHFSTISSLVDLLAVSRVLCTGKIWWKITTSKSTFLMRPCAKLCSFLVNFGLFPIGPSCTVFQTKKSFM</sequence>
<accession>A0ABD1CCS4</accession>
<evidence type="ECO:0000313" key="1">
    <source>
        <dbReference type="EMBL" id="KAL1374168.1"/>
    </source>
</evidence>
<gene>
    <name evidence="1" type="ORF">pipiens_004978</name>
</gene>
<dbReference type="AlphaFoldDB" id="A0ABD1CCS4"/>
<dbReference type="EMBL" id="JBEHCU010013615">
    <property type="protein sequence ID" value="KAL1374168.1"/>
    <property type="molecule type" value="Genomic_DNA"/>
</dbReference>
<comment type="caution">
    <text evidence="1">The sequence shown here is derived from an EMBL/GenBank/DDBJ whole genome shotgun (WGS) entry which is preliminary data.</text>
</comment>
<name>A0ABD1CCS4_CULPP</name>
<proteinExistence type="predicted"/>
<organism evidence="1 2">
    <name type="scientific">Culex pipiens pipiens</name>
    <name type="common">Northern house mosquito</name>
    <dbReference type="NCBI Taxonomy" id="38569"/>
    <lineage>
        <taxon>Eukaryota</taxon>
        <taxon>Metazoa</taxon>
        <taxon>Ecdysozoa</taxon>
        <taxon>Arthropoda</taxon>
        <taxon>Hexapoda</taxon>
        <taxon>Insecta</taxon>
        <taxon>Pterygota</taxon>
        <taxon>Neoptera</taxon>
        <taxon>Endopterygota</taxon>
        <taxon>Diptera</taxon>
        <taxon>Nematocera</taxon>
        <taxon>Culicoidea</taxon>
        <taxon>Culicidae</taxon>
        <taxon>Culicinae</taxon>
        <taxon>Culicini</taxon>
        <taxon>Culex</taxon>
        <taxon>Culex</taxon>
    </lineage>
</organism>
<protein>
    <submittedName>
        <fullName evidence="1">Uncharacterized protein</fullName>
    </submittedName>
</protein>
<dbReference type="Proteomes" id="UP001562425">
    <property type="component" value="Unassembled WGS sequence"/>
</dbReference>
<evidence type="ECO:0000313" key="2">
    <source>
        <dbReference type="Proteomes" id="UP001562425"/>
    </source>
</evidence>